<dbReference type="EMBL" id="LZEX01000046">
    <property type="protein sequence ID" value="OBU02126.1"/>
    <property type="molecule type" value="Genomic_DNA"/>
</dbReference>
<keyword evidence="1" id="KW-0805">Transcription regulation</keyword>
<dbReference type="Gene3D" id="1.10.260.40">
    <property type="entry name" value="lambda repressor-like DNA-binding domains"/>
    <property type="match status" value="1"/>
</dbReference>
<keyword evidence="2" id="KW-0238">DNA-binding</keyword>
<dbReference type="AlphaFoldDB" id="A0A1B8GZ74"/>
<keyword evidence="3" id="KW-0804">Transcription</keyword>
<dbReference type="InterPro" id="IPR001387">
    <property type="entry name" value="Cro/C1-type_HTH"/>
</dbReference>
<evidence type="ECO:0000256" key="3">
    <source>
        <dbReference type="ARBA" id="ARBA00023163"/>
    </source>
</evidence>
<dbReference type="PANTHER" id="PTHR46797">
    <property type="entry name" value="HTH-TYPE TRANSCRIPTIONAL REGULATOR"/>
    <property type="match status" value="1"/>
</dbReference>
<dbReference type="Gene3D" id="2.60.120.10">
    <property type="entry name" value="Jelly Rolls"/>
    <property type="match status" value="1"/>
</dbReference>
<dbReference type="PANTHER" id="PTHR46797:SF23">
    <property type="entry name" value="HTH-TYPE TRANSCRIPTIONAL REGULATOR SUTR"/>
    <property type="match status" value="1"/>
</dbReference>
<sequence length="190" mass="20806">MQDITPTIAGTFKQLRAERGLSLSQAALLTGVSKAMLGQIERGQSSPTVATLWKIATGFNIAFSVFLEGAQPQPEPELHRFAQLPVFEQTRSGMRVTPLVPFDDELRVDLLKIDLLPGALSESSAHEKGVIEHVIVMDGVLQLRLGDEWHAVSAGESLRFHADIPHAYANPGESIVTLHNLIHYPRPDAE</sequence>
<dbReference type="PROSITE" id="PS50943">
    <property type="entry name" value="HTH_CROC1"/>
    <property type="match status" value="1"/>
</dbReference>
<dbReference type="InterPro" id="IPR050807">
    <property type="entry name" value="TransReg_Diox_bact_type"/>
</dbReference>
<dbReference type="InterPro" id="IPR011051">
    <property type="entry name" value="RmlC_Cupin_sf"/>
</dbReference>
<reference evidence="5 6" key="1">
    <citation type="submission" date="2016-06" db="EMBL/GenBank/DDBJ databases">
        <authorList>
            <person name="Kjaerup R.B."/>
            <person name="Dalgaard T.S."/>
            <person name="Juul-Madsen H.R."/>
        </authorList>
    </citation>
    <scope>NUCLEOTIDE SEQUENCE [LARGE SCALE GENOMIC DNA]</scope>
    <source>
        <strain evidence="5 6">GCSL-Mp3</strain>
    </source>
</reference>
<dbReference type="CDD" id="cd02209">
    <property type="entry name" value="cupin_XRE_C"/>
    <property type="match status" value="1"/>
</dbReference>
<organism evidence="5 6">
    <name type="scientific">Morganella psychrotolerans</name>
    <dbReference type="NCBI Taxonomy" id="368603"/>
    <lineage>
        <taxon>Bacteria</taxon>
        <taxon>Pseudomonadati</taxon>
        <taxon>Pseudomonadota</taxon>
        <taxon>Gammaproteobacteria</taxon>
        <taxon>Enterobacterales</taxon>
        <taxon>Morganellaceae</taxon>
        <taxon>Morganella</taxon>
    </lineage>
</organism>
<dbReference type="GO" id="GO:0003677">
    <property type="term" value="F:DNA binding"/>
    <property type="evidence" value="ECO:0007669"/>
    <property type="project" value="UniProtKB-KW"/>
</dbReference>
<proteinExistence type="predicted"/>
<name>A0A1B8GZ74_9GAMM</name>
<evidence type="ECO:0000259" key="4">
    <source>
        <dbReference type="PROSITE" id="PS50943"/>
    </source>
</evidence>
<dbReference type="RefSeq" id="WP_067427166.1">
    <property type="nucleotide sequence ID" value="NZ_LZEX01000046.1"/>
</dbReference>
<dbReference type="InterPro" id="IPR010982">
    <property type="entry name" value="Lambda_DNA-bd_dom_sf"/>
</dbReference>
<evidence type="ECO:0000313" key="5">
    <source>
        <dbReference type="EMBL" id="OBU02126.1"/>
    </source>
</evidence>
<evidence type="ECO:0000313" key="6">
    <source>
        <dbReference type="Proteomes" id="UP000092247"/>
    </source>
</evidence>
<evidence type="ECO:0000256" key="1">
    <source>
        <dbReference type="ARBA" id="ARBA00023015"/>
    </source>
</evidence>
<dbReference type="SUPFAM" id="SSF51182">
    <property type="entry name" value="RmlC-like cupins"/>
    <property type="match status" value="1"/>
</dbReference>
<dbReference type="SUPFAM" id="SSF47413">
    <property type="entry name" value="lambda repressor-like DNA-binding domains"/>
    <property type="match status" value="1"/>
</dbReference>
<accession>A0A1B8GZ74</accession>
<dbReference type="CDD" id="cd00093">
    <property type="entry name" value="HTH_XRE"/>
    <property type="match status" value="1"/>
</dbReference>
<protein>
    <submittedName>
        <fullName evidence="5">XRE family transcriptional regulator</fullName>
    </submittedName>
</protein>
<dbReference type="STRING" id="368603.AYY16_00905"/>
<dbReference type="Proteomes" id="UP000092247">
    <property type="component" value="Unassembled WGS sequence"/>
</dbReference>
<dbReference type="GO" id="GO:0003700">
    <property type="term" value="F:DNA-binding transcription factor activity"/>
    <property type="evidence" value="ECO:0007669"/>
    <property type="project" value="TreeGrafter"/>
</dbReference>
<dbReference type="SMART" id="SM00530">
    <property type="entry name" value="HTH_XRE"/>
    <property type="match status" value="1"/>
</dbReference>
<comment type="caution">
    <text evidence="5">The sequence shown here is derived from an EMBL/GenBank/DDBJ whole genome shotgun (WGS) entry which is preliminary data.</text>
</comment>
<evidence type="ECO:0000256" key="2">
    <source>
        <dbReference type="ARBA" id="ARBA00023125"/>
    </source>
</evidence>
<gene>
    <name evidence="5" type="ORF">AYY17_14070</name>
</gene>
<feature type="domain" description="HTH cro/C1-type" evidence="4">
    <location>
        <begin position="12"/>
        <end position="66"/>
    </location>
</feature>
<dbReference type="Pfam" id="PF01381">
    <property type="entry name" value="HTH_3"/>
    <property type="match status" value="1"/>
</dbReference>
<dbReference type="GO" id="GO:0005829">
    <property type="term" value="C:cytosol"/>
    <property type="evidence" value="ECO:0007669"/>
    <property type="project" value="TreeGrafter"/>
</dbReference>
<dbReference type="InterPro" id="IPR014710">
    <property type="entry name" value="RmlC-like_jellyroll"/>
</dbReference>
<dbReference type="InterPro" id="IPR013096">
    <property type="entry name" value="Cupin_2"/>
</dbReference>
<dbReference type="Pfam" id="PF07883">
    <property type="entry name" value="Cupin_2"/>
    <property type="match status" value="1"/>
</dbReference>